<evidence type="ECO:0000256" key="1">
    <source>
        <dbReference type="SAM" id="MobiDB-lite"/>
    </source>
</evidence>
<feature type="region of interest" description="Disordered" evidence="1">
    <location>
        <begin position="1"/>
        <end position="125"/>
    </location>
</feature>
<dbReference type="AlphaFoldDB" id="G4T657"/>
<keyword evidence="3" id="KW-1185">Reference proteome</keyword>
<feature type="region of interest" description="Disordered" evidence="1">
    <location>
        <begin position="264"/>
        <end position="307"/>
    </location>
</feature>
<evidence type="ECO:0000313" key="3">
    <source>
        <dbReference type="Proteomes" id="UP000007148"/>
    </source>
</evidence>
<name>G4T657_SERID</name>
<gene>
    <name evidence="2" type="ORF">PIIN_00563</name>
</gene>
<reference evidence="2 3" key="1">
    <citation type="journal article" date="2011" name="PLoS Pathog.">
        <title>Endophytic Life Strategies Decoded by Genome and Transcriptome Analyses of the Mutualistic Root Symbiont Piriformospora indica.</title>
        <authorList>
            <person name="Zuccaro A."/>
            <person name="Lahrmann U."/>
            <person name="Guldener U."/>
            <person name="Langen G."/>
            <person name="Pfiffi S."/>
            <person name="Biedenkopf D."/>
            <person name="Wong P."/>
            <person name="Samans B."/>
            <person name="Grimm C."/>
            <person name="Basiewicz M."/>
            <person name="Murat C."/>
            <person name="Martin F."/>
            <person name="Kogel K.H."/>
        </authorList>
    </citation>
    <scope>NUCLEOTIDE SEQUENCE [LARGE SCALE GENOMIC DNA]</scope>
    <source>
        <strain evidence="2 3">DSM 11827</strain>
    </source>
</reference>
<feature type="region of interest" description="Disordered" evidence="1">
    <location>
        <begin position="165"/>
        <end position="185"/>
    </location>
</feature>
<feature type="compositionally biased region" description="Polar residues" evidence="1">
    <location>
        <begin position="266"/>
        <end position="286"/>
    </location>
</feature>
<proteinExistence type="predicted"/>
<organism evidence="2 3">
    <name type="scientific">Serendipita indica (strain DSM 11827)</name>
    <name type="common">Root endophyte fungus</name>
    <name type="synonym">Piriformospora indica</name>
    <dbReference type="NCBI Taxonomy" id="1109443"/>
    <lineage>
        <taxon>Eukaryota</taxon>
        <taxon>Fungi</taxon>
        <taxon>Dikarya</taxon>
        <taxon>Basidiomycota</taxon>
        <taxon>Agaricomycotina</taxon>
        <taxon>Agaricomycetes</taxon>
        <taxon>Sebacinales</taxon>
        <taxon>Serendipitaceae</taxon>
        <taxon>Serendipita</taxon>
    </lineage>
</organism>
<dbReference type="InParanoid" id="G4T657"/>
<dbReference type="EMBL" id="CAFZ01000006">
    <property type="protein sequence ID" value="CCA66800.1"/>
    <property type="molecule type" value="Genomic_DNA"/>
</dbReference>
<feature type="compositionally biased region" description="Polar residues" evidence="1">
    <location>
        <begin position="72"/>
        <end position="86"/>
    </location>
</feature>
<evidence type="ECO:0000313" key="2">
    <source>
        <dbReference type="EMBL" id="CCA66800.1"/>
    </source>
</evidence>
<sequence>MKRSFFVNSSQKPTTSQHVGNPSDNHQGPTPTDGQPKKSQGLPLTQGPKHKKSSRPIAGGTGIGPSPAHSHGPQSLFTPSDGNAFTRTPILAEELGSDTPTDFSECEQETHGRTSAYSPVLGQPSDASRIRLNEEDEAFINNQAYFSDQQRPEVRLRFQQYYQRHQRSPLKVERSKKPTKTGKIRKNAKVTQVTCIPCGKVESSLQNMARHQTTCLKLKGKYLCDQNTNDGLPCDRMYCNKEELSRHLRDDHEVYERLMKKPLRASASQEIPSPSPGGNNFAQMITSPDKRSRIRTPTPPLRPFKKSRKDVDSRAVLISQLIEEEDSDDRLVDRIYHPIPQRNFLIPEATLMEPDQEPPNSTLKKTCEALLAALIPLCAMM</sequence>
<comment type="caution">
    <text evidence="2">The sequence shown here is derived from an EMBL/GenBank/DDBJ whole genome shotgun (WGS) entry which is preliminary data.</text>
</comment>
<accession>G4T657</accession>
<dbReference type="Proteomes" id="UP000007148">
    <property type="component" value="Unassembled WGS sequence"/>
</dbReference>
<feature type="compositionally biased region" description="Polar residues" evidence="1">
    <location>
        <begin position="1"/>
        <end position="33"/>
    </location>
</feature>
<protein>
    <submittedName>
        <fullName evidence="2">Uncharacterized protein</fullName>
    </submittedName>
</protein>
<dbReference type="HOGENOM" id="CLU_725852_0_0_1"/>